<dbReference type="InterPro" id="IPR021323">
    <property type="entry name" value="DUF2927"/>
</dbReference>
<dbReference type="STRING" id="517719.SAMN05421762_2997"/>
<sequence length="352" mass="37741">MRGKAHIPSGLADLAARLRGRPRGHTGRDAGHPYVRRGRAAVALALCATVAACQLAAPTPTLKPNARPSPVPAALPAGPSQQSQALARYYSAIQADLLAQGLLRTDGGGVDTPFNARQLAANFERIVFYDEYARGAGLRGSGGAQARLRRWPGPVKVAVEFGPSVPQDLRVEDSATVRDYTARLARLTGHQIGFVGEGAQTGANFNVLVMGEDDHDLVVSRVQQIVPDISSSALGIFERLPRAIHCLVVAFSRDDGTSGYGQAIALVRAEHPDLVRKSCYHEEMAQGLGLANDSPRARPSIFNDDDEFALLTTHDEMLLKMLYDPRLRPGQSADEARPIFTRIAAELIGGES</sequence>
<reference evidence="1 2" key="1">
    <citation type="submission" date="2016-10" db="EMBL/GenBank/DDBJ databases">
        <authorList>
            <person name="de Groot N.N."/>
        </authorList>
    </citation>
    <scope>NUCLEOTIDE SEQUENCE [LARGE SCALE GENOMIC DNA]</scope>
    <source>
        <strain evidence="1 2">DSM 29619</strain>
    </source>
</reference>
<dbReference type="Proteomes" id="UP000231644">
    <property type="component" value="Unassembled WGS sequence"/>
</dbReference>
<dbReference type="EMBL" id="FOLX01000001">
    <property type="protein sequence ID" value="SFC97589.1"/>
    <property type="molecule type" value="Genomic_DNA"/>
</dbReference>
<evidence type="ECO:0000313" key="1">
    <source>
        <dbReference type="EMBL" id="SFC97589.1"/>
    </source>
</evidence>
<evidence type="ECO:0000313" key="2">
    <source>
        <dbReference type="Proteomes" id="UP000231644"/>
    </source>
</evidence>
<accession>A0A1I1NIX5</accession>
<organism evidence="1 2">
    <name type="scientific">Pseudooceanicola nitratireducens</name>
    <dbReference type="NCBI Taxonomy" id="517719"/>
    <lineage>
        <taxon>Bacteria</taxon>
        <taxon>Pseudomonadati</taxon>
        <taxon>Pseudomonadota</taxon>
        <taxon>Alphaproteobacteria</taxon>
        <taxon>Rhodobacterales</taxon>
        <taxon>Paracoccaceae</taxon>
        <taxon>Pseudooceanicola</taxon>
    </lineage>
</organism>
<dbReference type="Pfam" id="PF11150">
    <property type="entry name" value="DUF2927"/>
    <property type="match status" value="1"/>
</dbReference>
<keyword evidence="2" id="KW-1185">Reference proteome</keyword>
<protein>
    <recommendedName>
        <fullName evidence="3">DUF2927 domain-containing protein</fullName>
    </recommendedName>
</protein>
<evidence type="ECO:0008006" key="3">
    <source>
        <dbReference type="Google" id="ProtNLM"/>
    </source>
</evidence>
<dbReference type="AlphaFoldDB" id="A0A1I1NIX5"/>
<gene>
    <name evidence="1" type="ORF">SAMN05421762_2997</name>
</gene>
<proteinExistence type="predicted"/>
<name>A0A1I1NIX5_9RHOB</name>
<dbReference type="RefSeq" id="WP_170848802.1">
    <property type="nucleotide sequence ID" value="NZ_BAABWI010000002.1"/>
</dbReference>